<organism evidence="1 2">
    <name type="scientific">Ranatra chinensis</name>
    <dbReference type="NCBI Taxonomy" id="642074"/>
    <lineage>
        <taxon>Eukaryota</taxon>
        <taxon>Metazoa</taxon>
        <taxon>Ecdysozoa</taxon>
        <taxon>Arthropoda</taxon>
        <taxon>Hexapoda</taxon>
        <taxon>Insecta</taxon>
        <taxon>Pterygota</taxon>
        <taxon>Neoptera</taxon>
        <taxon>Paraneoptera</taxon>
        <taxon>Hemiptera</taxon>
        <taxon>Heteroptera</taxon>
        <taxon>Panheteroptera</taxon>
        <taxon>Nepomorpha</taxon>
        <taxon>Nepidae</taxon>
        <taxon>Ranatrinae</taxon>
        <taxon>Ranatra</taxon>
    </lineage>
</organism>
<name>A0ABD0YN47_9HEMI</name>
<accession>A0ABD0YN47</accession>
<dbReference type="PANTHER" id="PTHR11012">
    <property type="entry name" value="PROTEIN KINASE-LIKE DOMAIN-CONTAINING"/>
    <property type="match status" value="1"/>
</dbReference>
<evidence type="ECO:0000313" key="2">
    <source>
        <dbReference type="Proteomes" id="UP001558652"/>
    </source>
</evidence>
<evidence type="ECO:0000313" key="1">
    <source>
        <dbReference type="EMBL" id="KAL1122548.1"/>
    </source>
</evidence>
<dbReference type="AlphaFoldDB" id="A0ABD0YN47"/>
<keyword evidence="2" id="KW-1185">Reference proteome</keyword>
<sequence length="175" mass="19840">MVEGGMDPRLAEEVVAAIYGVSRRLVGMEVRSAVGPGENYMSRIFRLRCIFRSTTTGGEEVETLVAKQLWQQQDEANRIKVTIAREAEFFRKENQIYTEVLPAMEEILRSTGDDEDVGWAKLMLSLPKERLLVFEDLADCGYSMVQRSRGLDLQHALIAAMQLARWAPREGDMLV</sequence>
<protein>
    <submittedName>
        <fullName evidence="1">Uncharacterized protein</fullName>
    </submittedName>
</protein>
<gene>
    <name evidence="1" type="ORF">AAG570_002878</name>
</gene>
<dbReference type="EMBL" id="JBFDAA010000013">
    <property type="protein sequence ID" value="KAL1122548.1"/>
    <property type="molecule type" value="Genomic_DNA"/>
</dbReference>
<dbReference type="PANTHER" id="PTHR11012:SF56">
    <property type="entry name" value="CHK KINASE-LIKE DOMAIN-CONTAINING PROTEIN-RELATED"/>
    <property type="match status" value="1"/>
</dbReference>
<reference evidence="1 2" key="1">
    <citation type="submission" date="2024-07" db="EMBL/GenBank/DDBJ databases">
        <title>Chromosome-level genome assembly of the water stick insect Ranatra chinensis (Heteroptera: Nepidae).</title>
        <authorList>
            <person name="Liu X."/>
        </authorList>
    </citation>
    <scope>NUCLEOTIDE SEQUENCE [LARGE SCALE GENOMIC DNA]</scope>
    <source>
        <strain evidence="1">Cailab_2021Rc</strain>
        <tissue evidence="1">Muscle</tissue>
    </source>
</reference>
<dbReference type="Proteomes" id="UP001558652">
    <property type="component" value="Unassembled WGS sequence"/>
</dbReference>
<comment type="caution">
    <text evidence="1">The sequence shown here is derived from an EMBL/GenBank/DDBJ whole genome shotgun (WGS) entry which is preliminary data.</text>
</comment>
<dbReference type="Pfam" id="PF02958">
    <property type="entry name" value="EcKL"/>
    <property type="match status" value="1"/>
</dbReference>
<proteinExistence type="predicted"/>
<dbReference type="InterPro" id="IPR004119">
    <property type="entry name" value="EcKL"/>
</dbReference>